<evidence type="ECO:0000256" key="1">
    <source>
        <dbReference type="ARBA" id="ARBA00023125"/>
    </source>
</evidence>
<keyword evidence="7" id="KW-1185">Reference proteome</keyword>
<feature type="domain" description="HMG box" evidence="5">
    <location>
        <begin position="7"/>
        <end position="75"/>
    </location>
</feature>
<feature type="compositionally biased region" description="Basic and acidic residues" evidence="4">
    <location>
        <begin position="173"/>
        <end position="217"/>
    </location>
</feature>
<dbReference type="EMBL" id="CAXAMN010028761">
    <property type="protein sequence ID" value="CAK9117614.1"/>
    <property type="molecule type" value="Genomic_DNA"/>
</dbReference>
<reference evidence="6 7" key="1">
    <citation type="submission" date="2024-02" db="EMBL/GenBank/DDBJ databases">
        <authorList>
            <person name="Chen Y."/>
            <person name="Shah S."/>
            <person name="Dougan E. K."/>
            <person name="Thang M."/>
            <person name="Chan C."/>
        </authorList>
    </citation>
    <scope>NUCLEOTIDE SEQUENCE [LARGE SCALE GENOMIC DNA]</scope>
</reference>
<evidence type="ECO:0000256" key="4">
    <source>
        <dbReference type="SAM" id="MobiDB-lite"/>
    </source>
</evidence>
<dbReference type="CDD" id="cd00084">
    <property type="entry name" value="HMG-box_SF"/>
    <property type="match status" value="2"/>
</dbReference>
<evidence type="ECO:0000256" key="2">
    <source>
        <dbReference type="ARBA" id="ARBA00023242"/>
    </source>
</evidence>
<comment type="caution">
    <text evidence="6">The sequence shown here is derived from an EMBL/GenBank/DDBJ whole genome shotgun (WGS) entry which is preliminary data.</text>
</comment>
<dbReference type="PANTHER" id="PTHR46040:SF3">
    <property type="entry name" value="HIGH MOBILITY GROUP PROTEIN 2"/>
    <property type="match status" value="1"/>
</dbReference>
<dbReference type="Gene3D" id="1.10.30.10">
    <property type="entry name" value="High mobility group box domain"/>
    <property type="match status" value="2"/>
</dbReference>
<feature type="region of interest" description="Disordered" evidence="4">
    <location>
        <begin position="173"/>
        <end position="230"/>
    </location>
</feature>
<dbReference type="InterPro" id="IPR051965">
    <property type="entry name" value="ChromReg_NeuronalGeneExpr"/>
</dbReference>
<name>A0ABP0SZI4_9DINO</name>
<dbReference type="InterPro" id="IPR036910">
    <property type="entry name" value="HMG_box_dom_sf"/>
</dbReference>
<dbReference type="SUPFAM" id="SSF47095">
    <property type="entry name" value="HMG-box"/>
    <property type="match status" value="2"/>
</dbReference>
<feature type="region of interest" description="Disordered" evidence="4">
    <location>
        <begin position="76"/>
        <end position="108"/>
    </location>
</feature>
<dbReference type="InterPro" id="IPR009071">
    <property type="entry name" value="HMG_box_dom"/>
</dbReference>
<evidence type="ECO:0000259" key="5">
    <source>
        <dbReference type="PROSITE" id="PS50118"/>
    </source>
</evidence>
<sequence length="437" mass="47591">MALVEPKKVAGGAFGQFLAEKRSELQKELQGKPVTEITKLASAKFKALSEEERAIYQEKYLTAKAKYEADLKAFEEAGGEKKQRKAKGKKDGKKTKDPDAPKRPGGGAYGCFLAKHRAAFQKETAGQPVTAVTKLASAKWSALSADEKKIYEDEYKAKKEAYDEAMKSYVPREGAEEPAVKKPRLEAKEAKVMDKEPKAKAAADGPKRARGRPRADGAAKAVKAKAPKGEEVELQATVLAKAEKVGMSEALRKLANREDIKASGKSQSAMLKALEENRGLVHPAKRALLGDGNREESAAMRGECHGELEIRWERLPTEMALATMTETCSCGTADADEDMHKEDCKARTLTVTEASTAGCRAEEQHSGAPGGHGADVSDSGFEPSFLQQAASGNLGAGPGLRDLPWCRRRQHAQWRLRRSLQHGAPRLERRECVLDQP</sequence>
<keyword evidence="1 3" id="KW-0238">DNA-binding</keyword>
<organism evidence="6 7">
    <name type="scientific">Durusdinium trenchii</name>
    <dbReference type="NCBI Taxonomy" id="1381693"/>
    <lineage>
        <taxon>Eukaryota</taxon>
        <taxon>Sar</taxon>
        <taxon>Alveolata</taxon>
        <taxon>Dinophyceae</taxon>
        <taxon>Suessiales</taxon>
        <taxon>Symbiodiniaceae</taxon>
        <taxon>Durusdinium</taxon>
    </lineage>
</organism>
<feature type="DNA-binding region" description="HMG box" evidence="3">
    <location>
        <begin position="7"/>
        <end position="75"/>
    </location>
</feature>
<protein>
    <recommendedName>
        <fullName evidence="5">HMG box domain-containing protein</fullName>
    </recommendedName>
</protein>
<evidence type="ECO:0000313" key="7">
    <source>
        <dbReference type="Proteomes" id="UP001642484"/>
    </source>
</evidence>
<gene>
    <name evidence="6" type="ORF">CCMP2556_LOCUS54901</name>
</gene>
<feature type="domain" description="HMG box" evidence="5">
    <location>
        <begin position="102"/>
        <end position="170"/>
    </location>
</feature>
<proteinExistence type="predicted"/>
<dbReference type="Proteomes" id="UP001642484">
    <property type="component" value="Unassembled WGS sequence"/>
</dbReference>
<evidence type="ECO:0000313" key="6">
    <source>
        <dbReference type="EMBL" id="CAK9117614.1"/>
    </source>
</evidence>
<accession>A0ABP0SZI4</accession>
<feature type="DNA-binding region" description="HMG box" evidence="3">
    <location>
        <begin position="102"/>
        <end position="170"/>
    </location>
</feature>
<dbReference type="SMART" id="SM00398">
    <property type="entry name" value="HMG"/>
    <property type="match status" value="2"/>
</dbReference>
<dbReference type="PROSITE" id="PS50118">
    <property type="entry name" value="HMG_BOX_2"/>
    <property type="match status" value="2"/>
</dbReference>
<dbReference type="PANTHER" id="PTHR46040">
    <property type="entry name" value="HIGH MOBILITY GROUP PROTEIN 2"/>
    <property type="match status" value="1"/>
</dbReference>
<feature type="compositionally biased region" description="Basic residues" evidence="4">
    <location>
        <begin position="82"/>
        <end position="93"/>
    </location>
</feature>
<evidence type="ECO:0000256" key="3">
    <source>
        <dbReference type="PROSITE-ProRule" id="PRU00267"/>
    </source>
</evidence>
<keyword evidence="2 3" id="KW-0539">Nucleus</keyword>
<dbReference type="Pfam" id="PF00505">
    <property type="entry name" value="HMG_box"/>
    <property type="match status" value="2"/>
</dbReference>
<feature type="region of interest" description="Disordered" evidence="4">
    <location>
        <begin position="355"/>
        <end position="381"/>
    </location>
</feature>